<dbReference type="EMBL" id="JBHSMC010000001">
    <property type="protein sequence ID" value="MFC5463471.1"/>
    <property type="molecule type" value="Genomic_DNA"/>
</dbReference>
<proteinExistence type="predicted"/>
<accession>A0ABW0LG77</accession>
<gene>
    <name evidence="2" type="ORF">ACFPM4_01755</name>
</gene>
<evidence type="ECO:0000313" key="3">
    <source>
        <dbReference type="Proteomes" id="UP001596147"/>
    </source>
</evidence>
<dbReference type="Proteomes" id="UP001596147">
    <property type="component" value="Unassembled WGS sequence"/>
</dbReference>
<feature type="transmembrane region" description="Helical" evidence="1">
    <location>
        <begin position="12"/>
        <end position="29"/>
    </location>
</feature>
<sequence>MVNKIASILNALGKVIIILSFIIGFLLGIDGYEGGWIIFLHWGGSGLISGIVLIGLAEIIELLHKIAIKMEIPHRVPKINAASKNNTNNRPNR</sequence>
<comment type="caution">
    <text evidence="2">The sequence shown here is derived from an EMBL/GenBank/DDBJ whole genome shotgun (WGS) entry which is preliminary data.</text>
</comment>
<keyword evidence="1" id="KW-0472">Membrane</keyword>
<evidence type="ECO:0000256" key="1">
    <source>
        <dbReference type="SAM" id="Phobius"/>
    </source>
</evidence>
<name>A0ABW0LG77_9BACI</name>
<reference evidence="3" key="1">
    <citation type="journal article" date="2019" name="Int. J. Syst. Evol. Microbiol.">
        <title>The Global Catalogue of Microorganisms (GCM) 10K type strain sequencing project: providing services to taxonomists for standard genome sequencing and annotation.</title>
        <authorList>
            <consortium name="The Broad Institute Genomics Platform"/>
            <consortium name="The Broad Institute Genome Sequencing Center for Infectious Disease"/>
            <person name="Wu L."/>
            <person name="Ma J."/>
        </authorList>
    </citation>
    <scope>NUCLEOTIDE SEQUENCE [LARGE SCALE GENOMIC DNA]</scope>
    <source>
        <strain evidence="3">CGMCC 1.12237</strain>
    </source>
</reference>
<keyword evidence="1" id="KW-0812">Transmembrane</keyword>
<feature type="transmembrane region" description="Helical" evidence="1">
    <location>
        <begin position="35"/>
        <end position="60"/>
    </location>
</feature>
<evidence type="ECO:0000313" key="2">
    <source>
        <dbReference type="EMBL" id="MFC5463471.1"/>
    </source>
</evidence>
<organism evidence="2 3">
    <name type="scientific">Lederbergia graminis</name>
    <dbReference type="NCBI Taxonomy" id="735518"/>
    <lineage>
        <taxon>Bacteria</taxon>
        <taxon>Bacillati</taxon>
        <taxon>Bacillota</taxon>
        <taxon>Bacilli</taxon>
        <taxon>Bacillales</taxon>
        <taxon>Bacillaceae</taxon>
        <taxon>Lederbergia</taxon>
    </lineage>
</organism>
<keyword evidence="1" id="KW-1133">Transmembrane helix</keyword>
<protein>
    <submittedName>
        <fullName evidence="2">Uncharacterized protein</fullName>
    </submittedName>
</protein>
<dbReference type="RefSeq" id="WP_144925802.1">
    <property type="nucleotide sequence ID" value="NZ_JBHSMC010000001.1"/>
</dbReference>
<keyword evidence="3" id="KW-1185">Reference proteome</keyword>